<evidence type="ECO:0000313" key="2">
    <source>
        <dbReference type="Proteomes" id="UP001207468"/>
    </source>
</evidence>
<gene>
    <name evidence="1" type="ORF">F5148DRAFT_1367958</name>
</gene>
<name>A0ACC0U975_9AGAM</name>
<proteinExistence type="predicted"/>
<comment type="caution">
    <text evidence="1">The sequence shown here is derived from an EMBL/GenBank/DDBJ whole genome shotgun (WGS) entry which is preliminary data.</text>
</comment>
<dbReference type="Proteomes" id="UP001207468">
    <property type="component" value="Unassembled WGS sequence"/>
</dbReference>
<accession>A0ACC0U975</accession>
<organism evidence="1 2">
    <name type="scientific">Russula earlei</name>
    <dbReference type="NCBI Taxonomy" id="71964"/>
    <lineage>
        <taxon>Eukaryota</taxon>
        <taxon>Fungi</taxon>
        <taxon>Dikarya</taxon>
        <taxon>Basidiomycota</taxon>
        <taxon>Agaricomycotina</taxon>
        <taxon>Agaricomycetes</taxon>
        <taxon>Russulales</taxon>
        <taxon>Russulaceae</taxon>
        <taxon>Russula</taxon>
    </lineage>
</organism>
<evidence type="ECO:0000313" key="1">
    <source>
        <dbReference type="EMBL" id="KAI9508163.1"/>
    </source>
</evidence>
<reference evidence="1" key="1">
    <citation type="submission" date="2021-03" db="EMBL/GenBank/DDBJ databases">
        <title>Evolutionary priming and transition to the ectomycorrhizal habit in an iconic lineage of mushroom-forming fungi: is preadaptation a requirement?</title>
        <authorList>
            <consortium name="DOE Joint Genome Institute"/>
            <person name="Looney B.P."/>
            <person name="Miyauchi S."/>
            <person name="Morin E."/>
            <person name="Drula E."/>
            <person name="Courty P.E."/>
            <person name="Chicoki N."/>
            <person name="Fauchery L."/>
            <person name="Kohler A."/>
            <person name="Kuo A."/>
            <person name="LaButti K."/>
            <person name="Pangilinan J."/>
            <person name="Lipzen A."/>
            <person name="Riley R."/>
            <person name="Andreopoulos W."/>
            <person name="He G."/>
            <person name="Johnson J."/>
            <person name="Barry K.W."/>
            <person name="Grigoriev I.V."/>
            <person name="Nagy L."/>
            <person name="Hibbett D."/>
            <person name="Henrissat B."/>
            <person name="Matheny P.B."/>
            <person name="Labbe J."/>
            <person name="Martin A.F."/>
        </authorList>
    </citation>
    <scope>NUCLEOTIDE SEQUENCE</scope>
    <source>
        <strain evidence="1">BPL698</strain>
    </source>
</reference>
<protein>
    <submittedName>
        <fullName evidence="1">Uncharacterized protein</fullName>
    </submittedName>
</protein>
<keyword evidence="2" id="KW-1185">Reference proteome</keyword>
<sequence>MRGCLKHRSPSPSTSNSMATPPPTRAPTPPLIPPDVPSLAAKRRPPPSLSDACLSRRCVHFCSELVDKIFVADEWDRSPADVTPRLTYQDMLELKEIQRSLPHAAQPLEDPDLPELDVRGVPRTHFLQAVPVGLVPLINPATSPVLQPEPVITPSSLVSSPKLESPPCQSPPSRPPPSPPSTPPPRILIANPPFSEPLNPAKPASSPPCIDEPWVPPPPPPRLPYNIPIQPRPVPRFNFLPLLETPAPSAISALPGSNLTSQPCPSPSIPGHPYQDRPRSPPARTRSPRDQKNGRSPSPSLSPSYHNVRPAGSLSIGAPSVDAMASISLPASSHRPSDLLGAEFLPPSPLSSSPPSPGDTRDACSEDATHFEAELTRLWHSHSCNTDGETEAEESEAESSVVHTEADSDGEYARAAGAFNGPPKVICTPVGVVAAADDDEEGEMSLIELESGVMAFVRTRRRR</sequence>
<dbReference type="EMBL" id="JAGFNK010000099">
    <property type="protein sequence ID" value="KAI9508163.1"/>
    <property type="molecule type" value="Genomic_DNA"/>
</dbReference>